<dbReference type="Proteomes" id="UP000007364">
    <property type="component" value="Unassembled WGS sequence"/>
</dbReference>
<reference evidence="1 2" key="1">
    <citation type="journal article" date="2012" name="J. Bacteriol.">
        <title>Genome Sequence of Galbibacter marinum Type Strain ck-I2-15.</title>
        <authorList>
            <person name="Lai Q."/>
            <person name="Li C."/>
            <person name="Shao Z."/>
        </authorList>
    </citation>
    <scope>NUCLEOTIDE SEQUENCE [LARGE SCALE GENOMIC DNA]</scope>
    <source>
        <strain evidence="2">ck-I2-15</strain>
    </source>
</reference>
<sequence>MVMTIDQFRYKVKHIEQTNPAPKGGGYDKKLRYYSKLCFEWVQEIPYDPDGKTAIKELRALTEKSLSKITSK</sequence>
<name>K2QLI7_9FLAO</name>
<keyword evidence="2" id="KW-1185">Reference proteome</keyword>
<protein>
    <submittedName>
        <fullName evidence="1">Uncharacterized protein</fullName>
    </submittedName>
</protein>
<comment type="caution">
    <text evidence="1">The sequence shown here is derived from an EMBL/GenBank/DDBJ whole genome shotgun (WGS) entry which is preliminary data.</text>
</comment>
<organism evidence="1 2">
    <name type="scientific">Galbibacter marinus</name>
    <dbReference type="NCBI Taxonomy" id="555500"/>
    <lineage>
        <taxon>Bacteria</taxon>
        <taxon>Pseudomonadati</taxon>
        <taxon>Bacteroidota</taxon>
        <taxon>Flavobacteriia</taxon>
        <taxon>Flavobacteriales</taxon>
        <taxon>Flavobacteriaceae</taxon>
        <taxon>Galbibacter</taxon>
    </lineage>
</organism>
<dbReference type="AlphaFoldDB" id="K2QLI7"/>
<evidence type="ECO:0000313" key="2">
    <source>
        <dbReference type="Proteomes" id="UP000007364"/>
    </source>
</evidence>
<gene>
    <name evidence="1" type="ORF">I215_06772</name>
</gene>
<dbReference type="EMBL" id="AMSG01000006">
    <property type="protein sequence ID" value="EKF55637.1"/>
    <property type="molecule type" value="Genomic_DNA"/>
</dbReference>
<accession>K2QLI7</accession>
<evidence type="ECO:0000313" key="1">
    <source>
        <dbReference type="EMBL" id="EKF55637.1"/>
    </source>
</evidence>
<proteinExistence type="predicted"/>